<dbReference type="PANTHER" id="PTHR35007">
    <property type="entry name" value="INTEGRAL MEMBRANE PROTEIN-RELATED"/>
    <property type="match status" value="1"/>
</dbReference>
<name>A0A5C1Y4R7_9MICO</name>
<keyword evidence="9" id="KW-1185">Reference proteome</keyword>
<keyword evidence="4 6" id="KW-1133">Transmembrane helix</keyword>
<accession>A0A5C1Y4R7</accession>
<sequence>MGCAAAGRPRAAAGGCGVSVVVVRAAAGDEWDAVAAWAQRVGTLLAAGLEPLAAVRAVEHPALGAEAANVESAYEVPDRLLAAAQRAPDSTGRAWALLAAYWVVAIESGAPLAAALDRVADSLRALADADRQIDLAIAGPISTARIVALLPLLGLGMGLLIGANPLAVLFGTVPGAVAGAGGAALLFAGARWNRRLVAAARRYDPLAGSGSELLALALASGGTPERASALVAATADRCGLAVALADAHETLAFAKRSGIPVAALLRADAARLRRVALAAVLRQAALLGSRLLAPLGLCFLPAFVLWGVVPLVIGILRGVLASF</sequence>
<feature type="transmembrane region" description="Helical" evidence="6">
    <location>
        <begin position="137"/>
        <end position="161"/>
    </location>
</feature>
<dbReference type="Proteomes" id="UP000322159">
    <property type="component" value="Chromosome"/>
</dbReference>
<feature type="transmembrane region" description="Helical" evidence="6">
    <location>
        <begin position="299"/>
        <end position="320"/>
    </location>
</feature>
<dbReference type="InterPro" id="IPR018076">
    <property type="entry name" value="T2SS_GspF_dom"/>
</dbReference>
<feature type="transmembrane region" description="Helical" evidence="6">
    <location>
        <begin position="167"/>
        <end position="188"/>
    </location>
</feature>
<dbReference type="AlphaFoldDB" id="A0A5C1Y4R7"/>
<reference evidence="8 9" key="1">
    <citation type="submission" date="2019-09" db="EMBL/GenBank/DDBJ databases">
        <title>Genome sequencing of strain KACC 19322.</title>
        <authorList>
            <person name="Heo J."/>
            <person name="Kim S.-J."/>
            <person name="Kim J.-S."/>
            <person name="Hong S.-B."/>
            <person name="Kwon S.-W."/>
        </authorList>
    </citation>
    <scope>NUCLEOTIDE SEQUENCE [LARGE SCALE GENOMIC DNA]</scope>
    <source>
        <strain evidence="8 9">KACC 19322</strain>
    </source>
</reference>
<dbReference type="PANTHER" id="PTHR35007:SF4">
    <property type="entry name" value="CONSERVED TRANSMEMBRANE PROTEIN-RELATED"/>
    <property type="match status" value="1"/>
</dbReference>
<evidence type="ECO:0000256" key="1">
    <source>
        <dbReference type="ARBA" id="ARBA00004651"/>
    </source>
</evidence>
<evidence type="ECO:0000256" key="4">
    <source>
        <dbReference type="ARBA" id="ARBA00022989"/>
    </source>
</evidence>
<keyword evidence="3 6" id="KW-0812">Transmembrane</keyword>
<dbReference type="EMBL" id="CP043504">
    <property type="protein sequence ID" value="QEO08700.1"/>
    <property type="molecule type" value="Genomic_DNA"/>
</dbReference>
<evidence type="ECO:0000259" key="7">
    <source>
        <dbReference type="Pfam" id="PF00482"/>
    </source>
</evidence>
<dbReference type="GO" id="GO:0005886">
    <property type="term" value="C:plasma membrane"/>
    <property type="evidence" value="ECO:0007669"/>
    <property type="project" value="UniProtKB-SubCell"/>
</dbReference>
<organism evidence="8 9">
    <name type="scientific">Protaetiibacter larvae</name>
    <dbReference type="NCBI Taxonomy" id="2592654"/>
    <lineage>
        <taxon>Bacteria</taxon>
        <taxon>Bacillati</taxon>
        <taxon>Actinomycetota</taxon>
        <taxon>Actinomycetes</taxon>
        <taxon>Micrococcales</taxon>
        <taxon>Microbacteriaceae</taxon>
        <taxon>Protaetiibacter</taxon>
    </lineage>
</organism>
<protein>
    <submittedName>
        <fullName evidence="8">Type II secretion system F family protein</fullName>
    </submittedName>
</protein>
<evidence type="ECO:0000256" key="2">
    <source>
        <dbReference type="ARBA" id="ARBA00022475"/>
    </source>
</evidence>
<comment type="subcellular location">
    <subcellularLocation>
        <location evidence="1">Cell membrane</location>
        <topology evidence="1">Multi-pass membrane protein</topology>
    </subcellularLocation>
</comment>
<feature type="domain" description="Type II secretion system protein GspF" evidence="7">
    <location>
        <begin position="37"/>
        <end position="159"/>
    </location>
</feature>
<evidence type="ECO:0000256" key="6">
    <source>
        <dbReference type="SAM" id="Phobius"/>
    </source>
</evidence>
<evidence type="ECO:0000313" key="8">
    <source>
        <dbReference type="EMBL" id="QEO08700.1"/>
    </source>
</evidence>
<evidence type="ECO:0000313" key="9">
    <source>
        <dbReference type="Proteomes" id="UP000322159"/>
    </source>
</evidence>
<evidence type="ECO:0000256" key="3">
    <source>
        <dbReference type="ARBA" id="ARBA00022692"/>
    </source>
</evidence>
<gene>
    <name evidence="8" type="ORF">FLP23_00865</name>
</gene>
<keyword evidence="5 6" id="KW-0472">Membrane</keyword>
<evidence type="ECO:0000256" key="5">
    <source>
        <dbReference type="ARBA" id="ARBA00023136"/>
    </source>
</evidence>
<dbReference type="Pfam" id="PF00482">
    <property type="entry name" value="T2SSF"/>
    <property type="match status" value="1"/>
</dbReference>
<keyword evidence="2" id="KW-1003">Cell membrane</keyword>
<dbReference type="OrthoDB" id="3267562at2"/>
<proteinExistence type="predicted"/>
<dbReference type="KEGG" id="lyk:FLP23_00865"/>